<comment type="caution">
    <text evidence="2">The sequence shown here is derived from an EMBL/GenBank/DDBJ whole genome shotgun (WGS) entry which is preliminary data.</text>
</comment>
<keyword evidence="3" id="KW-1185">Reference proteome</keyword>
<evidence type="ECO:0000313" key="2">
    <source>
        <dbReference type="EMBL" id="CAF1685278.1"/>
    </source>
</evidence>
<accession>A0A816HCW1</accession>
<feature type="transmembrane region" description="Helical" evidence="1">
    <location>
        <begin position="210"/>
        <end position="229"/>
    </location>
</feature>
<feature type="non-terminal residue" evidence="2">
    <location>
        <position position="1"/>
    </location>
</feature>
<dbReference type="EMBL" id="CAJNOR010016532">
    <property type="protein sequence ID" value="CAF1685278.1"/>
    <property type="molecule type" value="Genomic_DNA"/>
</dbReference>
<protein>
    <submittedName>
        <fullName evidence="2">Uncharacterized protein</fullName>
    </submittedName>
</protein>
<keyword evidence="1" id="KW-0472">Membrane</keyword>
<evidence type="ECO:0000313" key="3">
    <source>
        <dbReference type="Proteomes" id="UP000663828"/>
    </source>
</evidence>
<dbReference type="AlphaFoldDB" id="A0A816HCW1"/>
<keyword evidence="1" id="KW-1133">Transmembrane helix</keyword>
<keyword evidence="1" id="KW-0812">Transmembrane</keyword>
<proteinExistence type="predicted"/>
<name>A0A816HCW1_ADIRI</name>
<evidence type="ECO:0000256" key="1">
    <source>
        <dbReference type="SAM" id="Phobius"/>
    </source>
</evidence>
<organism evidence="2 3">
    <name type="scientific">Adineta ricciae</name>
    <name type="common">Rotifer</name>
    <dbReference type="NCBI Taxonomy" id="249248"/>
    <lineage>
        <taxon>Eukaryota</taxon>
        <taxon>Metazoa</taxon>
        <taxon>Spiralia</taxon>
        <taxon>Gnathifera</taxon>
        <taxon>Rotifera</taxon>
        <taxon>Eurotatoria</taxon>
        <taxon>Bdelloidea</taxon>
        <taxon>Adinetida</taxon>
        <taxon>Adinetidae</taxon>
        <taxon>Adineta</taxon>
    </lineage>
</organism>
<dbReference type="Proteomes" id="UP000663828">
    <property type="component" value="Unassembled WGS sequence"/>
</dbReference>
<gene>
    <name evidence="2" type="ORF">XAT740_LOCUS61728</name>
</gene>
<sequence>LSINQPSSIFPQFHQIYNELKTNLTNCINNNQQWNILSDWIQLQQNPNRTEIKVMLLLNIYYDYYCTNQLASLNTLLPFIENTLEPLPEEMRVFRALLQPEQHMIGYSRNQEENFLNHLFRVDCKDEDELPIRHSLVNLMAMILLGGKQNFLWTFTFQPLTLQNTFGFGSTARSTIQANGVHYDCGCIITQNGDLAYFDRTRVSVLNVPAVYVAYFATFGALSCHLLLYH</sequence>
<reference evidence="2" key="1">
    <citation type="submission" date="2021-02" db="EMBL/GenBank/DDBJ databases">
        <authorList>
            <person name="Nowell W R."/>
        </authorList>
    </citation>
    <scope>NUCLEOTIDE SEQUENCE</scope>
</reference>